<feature type="DNA-binding region" description="H-T-H motif" evidence="5">
    <location>
        <begin position="34"/>
        <end position="53"/>
    </location>
</feature>
<sequence>MARASSARRPAKPREEVFATAMAAIARHGLAGVTMAALGRELGMSGGHLLYYFGSKDQLLLETLRWSESQLGERRRELLTDDAPATERLRSFAALYLPTGPGDPRWTLWVEVWGRSQASEEIRAGQSEIEAVWRADLVALLREGVQGGEFRAVDPERFAVRFGALLDGFGTPIVVGLPGSGREIALGHVEDHLHEALLAR</sequence>
<accession>A0A1H8AV24</accession>
<dbReference type="InterPro" id="IPR001647">
    <property type="entry name" value="HTH_TetR"/>
</dbReference>
<dbReference type="EMBL" id="FOAZ01000050">
    <property type="protein sequence ID" value="SEM73804.1"/>
    <property type="molecule type" value="Genomic_DNA"/>
</dbReference>
<organism evidence="7 8">
    <name type="scientific">Streptacidiphilus jiangxiensis</name>
    <dbReference type="NCBI Taxonomy" id="235985"/>
    <lineage>
        <taxon>Bacteria</taxon>
        <taxon>Bacillati</taxon>
        <taxon>Actinomycetota</taxon>
        <taxon>Actinomycetes</taxon>
        <taxon>Kitasatosporales</taxon>
        <taxon>Streptomycetaceae</taxon>
        <taxon>Streptacidiphilus</taxon>
    </lineage>
</organism>
<dbReference type="STRING" id="235985.SAMN05414137_1506"/>
<dbReference type="RefSeq" id="WP_042460918.1">
    <property type="nucleotide sequence ID" value="NZ_BBPN01000076.1"/>
</dbReference>
<dbReference type="GO" id="GO:0003700">
    <property type="term" value="F:DNA-binding transcription factor activity"/>
    <property type="evidence" value="ECO:0007669"/>
    <property type="project" value="TreeGrafter"/>
</dbReference>
<evidence type="ECO:0000313" key="7">
    <source>
        <dbReference type="EMBL" id="SEM73804.1"/>
    </source>
</evidence>
<protein>
    <submittedName>
        <fullName evidence="7">DNA-binding transcriptional regulator, AcrR family</fullName>
    </submittedName>
</protein>
<evidence type="ECO:0000256" key="2">
    <source>
        <dbReference type="ARBA" id="ARBA00023015"/>
    </source>
</evidence>
<dbReference type="SUPFAM" id="SSF48498">
    <property type="entry name" value="Tetracyclin repressor-like, C-terminal domain"/>
    <property type="match status" value="1"/>
</dbReference>
<dbReference type="InterPro" id="IPR050109">
    <property type="entry name" value="HTH-type_TetR-like_transc_reg"/>
</dbReference>
<keyword evidence="2" id="KW-0805">Transcription regulation</keyword>
<dbReference type="Pfam" id="PF13977">
    <property type="entry name" value="TetR_C_6"/>
    <property type="match status" value="1"/>
</dbReference>
<keyword evidence="4" id="KW-0804">Transcription</keyword>
<evidence type="ECO:0000256" key="3">
    <source>
        <dbReference type="ARBA" id="ARBA00023125"/>
    </source>
</evidence>
<dbReference type="AlphaFoldDB" id="A0A1H8AV24"/>
<dbReference type="Gene3D" id="1.10.357.10">
    <property type="entry name" value="Tetracycline Repressor, domain 2"/>
    <property type="match status" value="1"/>
</dbReference>
<dbReference type="InterPro" id="IPR039538">
    <property type="entry name" value="BetI_C"/>
</dbReference>
<name>A0A1H8AV24_STRJI</name>
<dbReference type="GO" id="GO:0000976">
    <property type="term" value="F:transcription cis-regulatory region binding"/>
    <property type="evidence" value="ECO:0007669"/>
    <property type="project" value="TreeGrafter"/>
</dbReference>
<keyword evidence="1" id="KW-0678">Repressor</keyword>
<dbReference type="PANTHER" id="PTHR30055:SF200">
    <property type="entry name" value="HTH-TYPE TRANSCRIPTIONAL REPRESSOR BDCR"/>
    <property type="match status" value="1"/>
</dbReference>
<evidence type="ECO:0000313" key="8">
    <source>
        <dbReference type="Proteomes" id="UP000183015"/>
    </source>
</evidence>
<reference evidence="8" key="1">
    <citation type="submission" date="2016-10" db="EMBL/GenBank/DDBJ databases">
        <authorList>
            <person name="Varghese N."/>
        </authorList>
    </citation>
    <scope>NUCLEOTIDE SEQUENCE [LARGE SCALE GENOMIC DNA]</scope>
    <source>
        <strain evidence="8">DSM 45096 / BCRC 16803 / CGMCC 4.1857 / CIP 109030 / JCM 12277 / KCTC 19219 / NBRC 100920 / 33214</strain>
    </source>
</reference>
<feature type="domain" description="HTH tetR-type" evidence="6">
    <location>
        <begin position="11"/>
        <end position="71"/>
    </location>
</feature>
<dbReference type="SUPFAM" id="SSF46689">
    <property type="entry name" value="Homeodomain-like"/>
    <property type="match status" value="1"/>
</dbReference>
<gene>
    <name evidence="7" type="ORF">SAMN05414137_1506</name>
</gene>
<dbReference type="PROSITE" id="PS50977">
    <property type="entry name" value="HTH_TETR_2"/>
    <property type="match status" value="1"/>
</dbReference>
<keyword evidence="8" id="KW-1185">Reference proteome</keyword>
<proteinExistence type="predicted"/>
<dbReference type="eggNOG" id="COG1309">
    <property type="taxonomic scope" value="Bacteria"/>
</dbReference>
<dbReference type="InterPro" id="IPR036271">
    <property type="entry name" value="Tet_transcr_reg_TetR-rel_C_sf"/>
</dbReference>
<dbReference type="Pfam" id="PF00440">
    <property type="entry name" value="TetR_N"/>
    <property type="match status" value="1"/>
</dbReference>
<dbReference type="Proteomes" id="UP000183015">
    <property type="component" value="Unassembled WGS sequence"/>
</dbReference>
<evidence type="ECO:0000256" key="5">
    <source>
        <dbReference type="PROSITE-ProRule" id="PRU00335"/>
    </source>
</evidence>
<dbReference type="InterPro" id="IPR009057">
    <property type="entry name" value="Homeodomain-like_sf"/>
</dbReference>
<keyword evidence="3 5" id="KW-0238">DNA-binding</keyword>
<dbReference type="PANTHER" id="PTHR30055">
    <property type="entry name" value="HTH-TYPE TRANSCRIPTIONAL REGULATOR RUTR"/>
    <property type="match status" value="1"/>
</dbReference>
<evidence type="ECO:0000259" key="6">
    <source>
        <dbReference type="PROSITE" id="PS50977"/>
    </source>
</evidence>
<evidence type="ECO:0000256" key="1">
    <source>
        <dbReference type="ARBA" id="ARBA00022491"/>
    </source>
</evidence>
<evidence type="ECO:0000256" key="4">
    <source>
        <dbReference type="ARBA" id="ARBA00023163"/>
    </source>
</evidence>